<dbReference type="Pfam" id="PF02771">
    <property type="entry name" value="Acyl-CoA_dh_N"/>
    <property type="match status" value="1"/>
</dbReference>
<dbReference type="GO" id="GO:0050660">
    <property type="term" value="F:flavin adenine dinucleotide binding"/>
    <property type="evidence" value="ECO:0007669"/>
    <property type="project" value="InterPro"/>
</dbReference>
<keyword evidence="5" id="KW-0560">Oxidoreductase</keyword>
<dbReference type="InterPro" id="IPR006089">
    <property type="entry name" value="Acyl-CoA_DH_CS"/>
</dbReference>
<evidence type="ECO:0000313" key="9">
    <source>
        <dbReference type="EMBL" id="SMB25627.1"/>
    </source>
</evidence>
<dbReference type="InterPro" id="IPR009100">
    <property type="entry name" value="AcylCoA_DH/oxidase_NM_dom_sf"/>
</dbReference>
<dbReference type="InterPro" id="IPR037069">
    <property type="entry name" value="AcylCoA_DH/ox_N_sf"/>
</dbReference>
<evidence type="ECO:0000256" key="2">
    <source>
        <dbReference type="ARBA" id="ARBA00009347"/>
    </source>
</evidence>
<dbReference type="Gene3D" id="1.20.140.10">
    <property type="entry name" value="Butyryl-CoA Dehydrogenase, subunit A, domain 3"/>
    <property type="match status" value="1"/>
</dbReference>
<name>A0A7Z7HSP5_9PROT</name>
<dbReference type="InterPro" id="IPR046373">
    <property type="entry name" value="Acyl-CoA_Oxase/DH_mid-dom_sf"/>
</dbReference>
<organism evidence="9 10">
    <name type="scientific">Sterolibacterium denitrificans</name>
    <dbReference type="NCBI Taxonomy" id="157592"/>
    <lineage>
        <taxon>Bacteria</taxon>
        <taxon>Pseudomonadati</taxon>
        <taxon>Pseudomonadota</taxon>
        <taxon>Betaproteobacteria</taxon>
        <taxon>Nitrosomonadales</taxon>
        <taxon>Sterolibacteriaceae</taxon>
        <taxon>Sterolibacterium</taxon>
    </lineage>
</organism>
<gene>
    <name evidence="9" type="ORF">SDENCHOL_11307</name>
</gene>
<feature type="domain" description="Acyl-CoA dehydrogenase/oxidase C-terminal" evidence="6">
    <location>
        <begin position="313"/>
        <end position="433"/>
    </location>
</feature>
<evidence type="ECO:0000256" key="1">
    <source>
        <dbReference type="ARBA" id="ARBA00001974"/>
    </source>
</evidence>
<keyword evidence="4 5" id="KW-0274">FAD</keyword>
<keyword evidence="10" id="KW-1185">Reference proteome</keyword>
<protein>
    <submittedName>
        <fullName evidence="9">Acyl-CoA dehydrogenase</fullName>
    </submittedName>
</protein>
<dbReference type="GO" id="GO:0003995">
    <property type="term" value="F:acyl-CoA dehydrogenase activity"/>
    <property type="evidence" value="ECO:0007669"/>
    <property type="project" value="InterPro"/>
</dbReference>
<keyword evidence="3 5" id="KW-0285">Flavoprotein</keyword>
<dbReference type="Gene3D" id="2.40.110.10">
    <property type="entry name" value="Butyryl-CoA Dehydrogenase, subunit A, domain 2"/>
    <property type="match status" value="1"/>
</dbReference>
<dbReference type="InterPro" id="IPR036250">
    <property type="entry name" value="AcylCo_DH-like_C"/>
</dbReference>
<evidence type="ECO:0000313" key="10">
    <source>
        <dbReference type="Proteomes" id="UP000242886"/>
    </source>
</evidence>
<proteinExistence type="inferred from homology"/>
<feature type="domain" description="Acyl-CoA dehydrogenase/oxidase N-terminal" evidence="8">
    <location>
        <begin position="82"/>
        <end position="195"/>
    </location>
</feature>
<evidence type="ECO:0000256" key="5">
    <source>
        <dbReference type="RuleBase" id="RU362125"/>
    </source>
</evidence>
<accession>A0A7Z7HSP5</accession>
<evidence type="ECO:0000256" key="3">
    <source>
        <dbReference type="ARBA" id="ARBA00022630"/>
    </source>
</evidence>
<comment type="cofactor">
    <cofactor evidence="1 5">
        <name>FAD</name>
        <dbReference type="ChEBI" id="CHEBI:57692"/>
    </cofactor>
</comment>
<dbReference type="PROSITE" id="PS00073">
    <property type="entry name" value="ACYL_COA_DH_2"/>
    <property type="match status" value="1"/>
</dbReference>
<dbReference type="AlphaFoldDB" id="A0A7Z7HSP5"/>
<dbReference type="PANTHER" id="PTHR43884:SF12">
    <property type="entry name" value="ISOVALERYL-COA DEHYDROGENASE, MITOCHONDRIAL-RELATED"/>
    <property type="match status" value="1"/>
</dbReference>
<dbReference type="SUPFAM" id="SSF47203">
    <property type="entry name" value="Acyl-CoA dehydrogenase C-terminal domain-like"/>
    <property type="match status" value="1"/>
</dbReference>
<evidence type="ECO:0000259" key="7">
    <source>
        <dbReference type="Pfam" id="PF02770"/>
    </source>
</evidence>
<dbReference type="InterPro" id="IPR009075">
    <property type="entry name" value="AcylCo_DH/oxidase_C"/>
</dbReference>
<dbReference type="SUPFAM" id="SSF56645">
    <property type="entry name" value="Acyl-CoA dehydrogenase NM domain-like"/>
    <property type="match status" value="1"/>
</dbReference>
<dbReference type="PANTHER" id="PTHR43884">
    <property type="entry name" value="ACYL-COA DEHYDROGENASE"/>
    <property type="match status" value="1"/>
</dbReference>
<dbReference type="Pfam" id="PF00441">
    <property type="entry name" value="Acyl-CoA_dh_1"/>
    <property type="match status" value="1"/>
</dbReference>
<dbReference type="Gene3D" id="1.10.540.10">
    <property type="entry name" value="Acyl-CoA dehydrogenase/oxidase, N-terminal domain"/>
    <property type="match status" value="1"/>
</dbReference>
<dbReference type="InterPro" id="IPR013786">
    <property type="entry name" value="AcylCoA_DH/ox_N"/>
</dbReference>
<feature type="domain" description="Acyl-CoA oxidase/dehydrogenase middle" evidence="7">
    <location>
        <begin position="218"/>
        <end position="289"/>
    </location>
</feature>
<dbReference type="EMBL" id="LT837803">
    <property type="protein sequence ID" value="SMB25627.1"/>
    <property type="molecule type" value="Genomic_DNA"/>
</dbReference>
<sequence>MANKPNAVGTALGTLSRLADSSFMRRHKLNKAAEKAVYLSTRTGFQAIAQARKLFKPAKPQGGASRLALPGHTTELFDCNISEEQQMMKDSVAQFAGDVLRPQAHGADESCACPADLHARAQELGLMMFAVPEAHGGDASEAALLTNVLVAEALGKGDMSQALAILAPLSVANALTRWGTAEQQATYLPPFAANEPLLATLAINEARPLFNPLEPALTATPGDDGWRLDGIKTQVPLAARSALWLVSAMTGNGPRIFIVEAGTPGVGVRAAGSMGLHAAELGDLNFDNVRLPKSALLGDETFDYAQFIDCGTLGWCALAIGCAEAVLDYVIPYCNEREAFGEPISHRQAVAFMIANIAIELESMRMLTYRAANRADLGLPWHREAFLARTLTQEKAMEIGSNGVQLLGGHGFTKEHPVERWYRDLRAVAVLHGGLHL</sequence>
<evidence type="ECO:0000259" key="6">
    <source>
        <dbReference type="Pfam" id="PF00441"/>
    </source>
</evidence>
<evidence type="ECO:0000256" key="4">
    <source>
        <dbReference type="ARBA" id="ARBA00022827"/>
    </source>
</evidence>
<evidence type="ECO:0000259" key="8">
    <source>
        <dbReference type="Pfam" id="PF02771"/>
    </source>
</evidence>
<dbReference type="RefSeq" id="WP_154716503.1">
    <property type="nucleotide sequence ID" value="NZ_LT837803.1"/>
</dbReference>
<comment type="similarity">
    <text evidence="2 5">Belongs to the acyl-CoA dehydrogenase family.</text>
</comment>
<dbReference type="Pfam" id="PF02770">
    <property type="entry name" value="Acyl-CoA_dh_M"/>
    <property type="match status" value="1"/>
</dbReference>
<reference evidence="9" key="1">
    <citation type="submission" date="2017-03" db="EMBL/GenBank/DDBJ databases">
        <authorList>
            <consortium name="AG Boll"/>
        </authorList>
    </citation>
    <scope>NUCLEOTIDE SEQUENCE [LARGE SCALE GENOMIC DNA]</scope>
    <source>
        <strain evidence="9">Chol</strain>
    </source>
</reference>
<dbReference type="InterPro" id="IPR006091">
    <property type="entry name" value="Acyl-CoA_Oxase/DH_mid-dom"/>
</dbReference>
<dbReference type="Proteomes" id="UP000242886">
    <property type="component" value="Chromosome SDENCHOL"/>
</dbReference>